<reference evidence="1 2" key="1">
    <citation type="submission" date="2018-03" db="EMBL/GenBank/DDBJ databases">
        <title>Brevisbacillus phylogenomics.</title>
        <authorList>
            <person name="Dunlap C."/>
        </authorList>
    </citation>
    <scope>NUCLEOTIDE SEQUENCE [LARGE SCALE GENOMIC DNA]</scope>
    <source>
        <strain evidence="1 2">NRRL NRS-1210</strain>
    </source>
</reference>
<dbReference type="EMBL" id="PXZM01000001">
    <property type="protein sequence ID" value="PSK01029.1"/>
    <property type="molecule type" value="Genomic_DNA"/>
</dbReference>
<keyword evidence="2" id="KW-1185">Reference proteome</keyword>
<dbReference type="AlphaFoldDB" id="A0A2P7VP96"/>
<protein>
    <recommendedName>
        <fullName evidence="3">DUF3885 domain-containing protein</fullName>
    </recommendedName>
</protein>
<comment type="caution">
    <text evidence="1">The sequence shown here is derived from an EMBL/GenBank/DDBJ whole genome shotgun (WGS) entry which is preliminary data.</text>
</comment>
<proteinExistence type="predicted"/>
<evidence type="ECO:0000313" key="2">
    <source>
        <dbReference type="Proteomes" id="UP000240419"/>
    </source>
</evidence>
<organism evidence="1 2">
    <name type="scientific">Brevibacillus fortis</name>
    <dbReference type="NCBI Taxonomy" id="2126352"/>
    <lineage>
        <taxon>Bacteria</taxon>
        <taxon>Bacillati</taxon>
        <taxon>Bacillota</taxon>
        <taxon>Bacilli</taxon>
        <taxon>Bacillales</taxon>
        <taxon>Paenibacillaceae</taxon>
        <taxon>Brevibacillus</taxon>
    </lineage>
</organism>
<accession>A0A2P7VP96</accession>
<dbReference type="RefSeq" id="WP_106837047.1">
    <property type="nucleotide sequence ID" value="NZ_JBCNIW010000033.1"/>
</dbReference>
<name>A0A2P7VP96_9BACL</name>
<dbReference type="Proteomes" id="UP000240419">
    <property type="component" value="Unassembled WGS sequence"/>
</dbReference>
<dbReference type="OrthoDB" id="2084567at2"/>
<evidence type="ECO:0000313" key="1">
    <source>
        <dbReference type="EMBL" id="PSK01029.1"/>
    </source>
</evidence>
<evidence type="ECO:0008006" key="3">
    <source>
        <dbReference type="Google" id="ProtNLM"/>
    </source>
</evidence>
<gene>
    <name evidence="1" type="ORF">C7R93_00925</name>
</gene>
<sequence length="214" mass="25254">MNITKIVEGIWGKKWSPSEDMEQDIECDTALLEHSHFVAERFPQKSFNLDRFPLQIKNQTVFEQVNIFFDMTDDNPTLIQSYLREEEKFKQVFRKLWAYNSVWIETSLPNVNVEMAADALDSESKKIRVKEIYSQLKASGSKSMRIINLHDFELFLELGLREKVSTVFIFEDMKICVWSNFDFTLPLYSDDDKYTELLQRICTTEGIYLRSLTD</sequence>